<feature type="chain" id="PRO_5007855135" description="Secreted protein" evidence="1">
    <location>
        <begin position="30"/>
        <end position="69"/>
    </location>
</feature>
<reference evidence="2 3" key="1">
    <citation type="submission" date="2016-03" db="EMBL/GenBank/DDBJ databases">
        <title>EvidentialGene: Evidence-directed Construction of Genes on Genomes.</title>
        <authorList>
            <person name="Gilbert D.G."/>
            <person name="Choi J.-H."/>
            <person name="Mockaitis K."/>
            <person name="Colbourne J."/>
            <person name="Pfrender M."/>
        </authorList>
    </citation>
    <scope>NUCLEOTIDE SEQUENCE [LARGE SCALE GENOMIC DNA]</scope>
    <source>
        <strain evidence="2 3">Xinb3</strain>
        <tissue evidence="2">Complete organism</tissue>
    </source>
</reference>
<proteinExistence type="predicted"/>
<evidence type="ECO:0000256" key="1">
    <source>
        <dbReference type="SAM" id="SignalP"/>
    </source>
</evidence>
<comment type="caution">
    <text evidence="2">The sequence shown here is derived from an EMBL/GenBank/DDBJ whole genome shotgun (WGS) entry which is preliminary data.</text>
</comment>
<dbReference type="AlphaFoldDB" id="A0A165A467"/>
<dbReference type="EMBL" id="LRGB01000642">
    <property type="protein sequence ID" value="KZS17157.1"/>
    <property type="molecule type" value="Genomic_DNA"/>
</dbReference>
<keyword evidence="1" id="KW-0732">Signal</keyword>
<name>A0A165A467_9CRUS</name>
<organism evidence="2 3">
    <name type="scientific">Daphnia magna</name>
    <dbReference type="NCBI Taxonomy" id="35525"/>
    <lineage>
        <taxon>Eukaryota</taxon>
        <taxon>Metazoa</taxon>
        <taxon>Ecdysozoa</taxon>
        <taxon>Arthropoda</taxon>
        <taxon>Crustacea</taxon>
        <taxon>Branchiopoda</taxon>
        <taxon>Diplostraca</taxon>
        <taxon>Cladocera</taxon>
        <taxon>Anomopoda</taxon>
        <taxon>Daphniidae</taxon>
        <taxon>Daphnia</taxon>
    </lineage>
</organism>
<dbReference type="Proteomes" id="UP000076858">
    <property type="component" value="Unassembled WGS sequence"/>
</dbReference>
<feature type="signal peptide" evidence="1">
    <location>
        <begin position="1"/>
        <end position="29"/>
    </location>
</feature>
<evidence type="ECO:0000313" key="2">
    <source>
        <dbReference type="EMBL" id="KZS17157.1"/>
    </source>
</evidence>
<evidence type="ECO:0008006" key="4">
    <source>
        <dbReference type="Google" id="ProtNLM"/>
    </source>
</evidence>
<accession>A0A165A467</accession>
<protein>
    <recommendedName>
        <fullName evidence="4">Secreted protein</fullName>
    </recommendedName>
</protein>
<keyword evidence="3" id="KW-1185">Reference proteome</keyword>
<evidence type="ECO:0000313" key="3">
    <source>
        <dbReference type="Proteomes" id="UP000076858"/>
    </source>
</evidence>
<gene>
    <name evidence="2" type="ORF">APZ42_016729</name>
</gene>
<sequence>MFSGREGKVVVVVFCFCFCICVLPIKMKATHIETGGVCVWRCFRLGGCYASSSISFGPRLSKQSGRFRS</sequence>